<evidence type="ECO:0008006" key="5">
    <source>
        <dbReference type="Google" id="ProtNLM"/>
    </source>
</evidence>
<organism evidence="3 4">
    <name type="scientific">Pseudocercospora eumusae</name>
    <dbReference type="NCBI Taxonomy" id="321146"/>
    <lineage>
        <taxon>Eukaryota</taxon>
        <taxon>Fungi</taxon>
        <taxon>Dikarya</taxon>
        <taxon>Ascomycota</taxon>
        <taxon>Pezizomycotina</taxon>
        <taxon>Dothideomycetes</taxon>
        <taxon>Dothideomycetidae</taxon>
        <taxon>Mycosphaerellales</taxon>
        <taxon>Mycosphaerellaceae</taxon>
        <taxon>Pseudocercospora</taxon>
    </lineage>
</organism>
<evidence type="ECO:0000256" key="1">
    <source>
        <dbReference type="ARBA" id="ARBA00006484"/>
    </source>
</evidence>
<dbReference type="GO" id="GO:0016491">
    <property type="term" value="F:oxidoreductase activity"/>
    <property type="evidence" value="ECO:0007669"/>
    <property type="project" value="UniProtKB-KW"/>
</dbReference>
<dbReference type="Pfam" id="PF00106">
    <property type="entry name" value="adh_short"/>
    <property type="match status" value="1"/>
</dbReference>
<dbReference type="STRING" id="321146.A0A139GXG6"/>
<dbReference type="Gene3D" id="3.40.50.720">
    <property type="entry name" value="NAD(P)-binding Rossmann-like Domain"/>
    <property type="match status" value="1"/>
</dbReference>
<accession>A0A139GXG6</accession>
<dbReference type="PANTHER" id="PTHR43899:SF13">
    <property type="entry name" value="RH59310P"/>
    <property type="match status" value="1"/>
</dbReference>
<evidence type="ECO:0000256" key="2">
    <source>
        <dbReference type="ARBA" id="ARBA00023002"/>
    </source>
</evidence>
<dbReference type="AlphaFoldDB" id="A0A139GXG6"/>
<proteinExistence type="inferred from homology"/>
<reference evidence="3 4" key="1">
    <citation type="submission" date="2015-07" db="EMBL/GenBank/DDBJ databases">
        <title>Comparative genomics of the Sigatoka disease complex on banana suggests a link between parallel evolutionary changes in Pseudocercospora fijiensis and Pseudocercospora eumusae and increased virulence on the banana host.</title>
        <authorList>
            <person name="Chang T.-C."/>
            <person name="Salvucci A."/>
            <person name="Crous P.W."/>
            <person name="Stergiopoulos I."/>
        </authorList>
    </citation>
    <scope>NUCLEOTIDE SEQUENCE [LARGE SCALE GENOMIC DNA]</scope>
    <source>
        <strain evidence="3 4">CBS 114824</strain>
    </source>
</reference>
<comment type="caution">
    <text evidence="3">The sequence shown here is derived from an EMBL/GenBank/DDBJ whole genome shotgun (WGS) entry which is preliminary data.</text>
</comment>
<dbReference type="SUPFAM" id="SSF51735">
    <property type="entry name" value="NAD(P)-binding Rossmann-fold domains"/>
    <property type="match status" value="1"/>
</dbReference>
<evidence type="ECO:0000313" key="3">
    <source>
        <dbReference type="EMBL" id="KXS94905.1"/>
    </source>
</evidence>
<keyword evidence="2" id="KW-0560">Oxidoreductase</keyword>
<dbReference type="InterPro" id="IPR036291">
    <property type="entry name" value="NAD(P)-bd_dom_sf"/>
</dbReference>
<dbReference type="InterPro" id="IPR002347">
    <property type="entry name" value="SDR_fam"/>
</dbReference>
<gene>
    <name evidence="3" type="ORF">AC578_7667</name>
</gene>
<dbReference type="PANTHER" id="PTHR43899">
    <property type="entry name" value="RH59310P"/>
    <property type="match status" value="1"/>
</dbReference>
<dbReference type="OrthoDB" id="47007at2759"/>
<dbReference type="PRINTS" id="PR00081">
    <property type="entry name" value="GDHRDH"/>
</dbReference>
<evidence type="ECO:0000313" key="4">
    <source>
        <dbReference type="Proteomes" id="UP000070133"/>
    </source>
</evidence>
<dbReference type="Proteomes" id="UP000070133">
    <property type="component" value="Unassembled WGS sequence"/>
</dbReference>
<protein>
    <recommendedName>
        <fullName evidence="5">Very-long-chain 3-oxoacyl-CoA reductase</fullName>
    </recommendedName>
</protein>
<comment type="similarity">
    <text evidence="1">Belongs to the short-chain dehydrogenases/reductases (SDR) family.</text>
</comment>
<dbReference type="InterPro" id="IPR051019">
    <property type="entry name" value="VLCFA-Steroid_DH"/>
</dbReference>
<name>A0A139GXG6_9PEZI</name>
<keyword evidence="4" id="KW-1185">Reference proteome</keyword>
<dbReference type="GO" id="GO:0005783">
    <property type="term" value="C:endoplasmic reticulum"/>
    <property type="evidence" value="ECO:0007669"/>
    <property type="project" value="TreeGrafter"/>
</dbReference>
<dbReference type="EMBL" id="LFZN01000248">
    <property type="protein sequence ID" value="KXS94905.1"/>
    <property type="molecule type" value="Genomic_DNA"/>
</dbReference>
<sequence>MALTSTRKFLEHFDQTYRLSPIILTSLAVLGSFTAFTSLCKLTSFVHLHFLRTSSLHSYIDPKKPSWALVTGASDGIGRGFAEELLSRGFNVILHGRNPSKLERVKAELMIRWPERQMEILVLDAMLDCEDHEKINTALLKFQALNLKILVNNVAGELQPLFQSHALRSAADNHLLLPQLIENKPSLILNIGSGSARLPCPYIAVAAASKAFLESFSRALAAEMVAEGHPEVEVMYNLVGMCSTGSEPRPVSFLVPSSRQFAKSSLGLVGSGRRTVWGYWPHALQFETIFTLPHSIIEWICIDLVRKLRAQEEGRRGRK</sequence>